<evidence type="ECO:0000256" key="1">
    <source>
        <dbReference type="PROSITE-ProRule" id="PRU00221"/>
    </source>
</evidence>
<dbReference type="Proteomes" id="UP001150238">
    <property type="component" value="Unassembled WGS sequence"/>
</dbReference>
<dbReference type="AlphaFoldDB" id="A0A9W9E1A3"/>
<evidence type="ECO:0000313" key="3">
    <source>
        <dbReference type="Proteomes" id="UP001150238"/>
    </source>
</evidence>
<dbReference type="Pfam" id="PF00400">
    <property type="entry name" value="WD40"/>
    <property type="match status" value="2"/>
</dbReference>
<sequence length="412" mass="45695">MKLFHKVNSLPSQSTQHKYKLRAILSGHRGAVACLAVHPLGTYVSSGGDYGTYIWHLATSQSIRAPAGPGDRGATTALVWMTRSNDSDDGLAFGTENGYLCVWKRSQTEEWREVFCRRLNGGEDGQEIVGIAYDAGSAQLAVVHRSQVVHRFLMNSSMHPNSLSSKSISNHWPQSVGFGQTDARGPEIWSIGREDGVIHILNVNGTIIQSWPTETIIGHAVINIKEDALILDDVAQGVVLFKISGLERVRTFAVPSRERRSRNVAFHDSGNTLISGSDHGVIYLFDRRTGDVVDTIYMGVKDWVQSVVTTELDNIPTIILGQSGDNTGEGQIQVWQKQSTPAVDVTRRSSLLEQTSWVLCALLTSLFVLEHILDLPMTNLKQFVDWVMILLKNFRVNAIQENELVIEDLDYI</sequence>
<dbReference type="InterPro" id="IPR015943">
    <property type="entry name" value="WD40/YVTN_repeat-like_dom_sf"/>
</dbReference>
<reference evidence="2" key="1">
    <citation type="submission" date="2022-08" db="EMBL/GenBank/DDBJ databases">
        <authorList>
            <consortium name="DOE Joint Genome Institute"/>
            <person name="Min B."/>
            <person name="Riley R."/>
            <person name="Sierra-Patev S."/>
            <person name="Naranjo-Ortiz M."/>
            <person name="Looney B."/>
            <person name="Konkel Z."/>
            <person name="Slot J.C."/>
            <person name="Sakamoto Y."/>
            <person name="Steenwyk J.L."/>
            <person name="Rokas A."/>
            <person name="Carro J."/>
            <person name="Camarero S."/>
            <person name="Ferreira P."/>
            <person name="Molpeceres G."/>
            <person name="Ruiz-Duenas F.J."/>
            <person name="Serrano A."/>
            <person name="Henrissat B."/>
            <person name="Drula E."/>
            <person name="Hughes K.W."/>
            <person name="Mata J.L."/>
            <person name="Ishikawa N.K."/>
            <person name="Vargas-Isla R."/>
            <person name="Ushijima S."/>
            <person name="Smith C.A."/>
            <person name="Ahrendt S."/>
            <person name="Andreopoulos W."/>
            <person name="He G."/>
            <person name="Labutti K."/>
            <person name="Lipzen A."/>
            <person name="Ng V."/>
            <person name="Sandor L."/>
            <person name="Barry K."/>
            <person name="Martinez A.T."/>
            <person name="Xiao Y."/>
            <person name="Gibbons J.G."/>
            <person name="Terashima K."/>
            <person name="Hibbett D.S."/>
            <person name="Grigoriev I.V."/>
        </authorList>
    </citation>
    <scope>NUCLEOTIDE SEQUENCE</scope>
    <source>
        <strain evidence="2">Sp2 HRB7682 ss15</strain>
    </source>
</reference>
<keyword evidence="1" id="KW-0853">WD repeat</keyword>
<reference evidence="2" key="2">
    <citation type="journal article" date="2023" name="Proc. Natl. Acad. Sci. U.S.A.">
        <title>A global phylogenomic analysis of the shiitake genus Lentinula.</title>
        <authorList>
            <person name="Sierra-Patev S."/>
            <person name="Min B."/>
            <person name="Naranjo-Ortiz M."/>
            <person name="Looney B."/>
            <person name="Konkel Z."/>
            <person name="Slot J.C."/>
            <person name="Sakamoto Y."/>
            <person name="Steenwyk J.L."/>
            <person name="Rokas A."/>
            <person name="Carro J."/>
            <person name="Camarero S."/>
            <person name="Ferreira P."/>
            <person name="Molpeceres G."/>
            <person name="Ruiz-Duenas F.J."/>
            <person name="Serrano A."/>
            <person name="Henrissat B."/>
            <person name="Drula E."/>
            <person name="Hughes K.W."/>
            <person name="Mata J.L."/>
            <person name="Ishikawa N.K."/>
            <person name="Vargas-Isla R."/>
            <person name="Ushijima S."/>
            <person name="Smith C.A."/>
            <person name="Donoghue J."/>
            <person name="Ahrendt S."/>
            <person name="Andreopoulos W."/>
            <person name="He G."/>
            <person name="LaButti K."/>
            <person name="Lipzen A."/>
            <person name="Ng V."/>
            <person name="Riley R."/>
            <person name="Sandor L."/>
            <person name="Barry K."/>
            <person name="Martinez A.T."/>
            <person name="Xiao Y."/>
            <person name="Gibbons J.G."/>
            <person name="Terashima K."/>
            <person name="Grigoriev I.V."/>
            <person name="Hibbett D."/>
        </authorList>
    </citation>
    <scope>NUCLEOTIDE SEQUENCE</scope>
    <source>
        <strain evidence="2">Sp2 HRB7682 ss15</strain>
    </source>
</reference>
<dbReference type="SUPFAM" id="SSF50978">
    <property type="entry name" value="WD40 repeat-like"/>
    <property type="match status" value="1"/>
</dbReference>
<dbReference type="InterPro" id="IPR001680">
    <property type="entry name" value="WD40_rpt"/>
</dbReference>
<accession>A0A9W9E1A3</accession>
<feature type="repeat" description="WD" evidence="1">
    <location>
        <begin position="25"/>
        <end position="65"/>
    </location>
</feature>
<evidence type="ECO:0000313" key="2">
    <source>
        <dbReference type="EMBL" id="KAJ4495669.1"/>
    </source>
</evidence>
<dbReference type="EMBL" id="JANVFS010000001">
    <property type="protein sequence ID" value="KAJ4495669.1"/>
    <property type="molecule type" value="Genomic_DNA"/>
</dbReference>
<gene>
    <name evidence="2" type="ORF">C8J55DRAFT_553437</name>
</gene>
<proteinExistence type="predicted"/>
<dbReference type="PROSITE" id="PS50082">
    <property type="entry name" value="WD_REPEATS_2"/>
    <property type="match status" value="1"/>
</dbReference>
<comment type="caution">
    <text evidence="2">The sequence shown here is derived from an EMBL/GenBank/DDBJ whole genome shotgun (WGS) entry which is preliminary data.</text>
</comment>
<organism evidence="2 3">
    <name type="scientific">Lentinula lateritia</name>
    <dbReference type="NCBI Taxonomy" id="40482"/>
    <lineage>
        <taxon>Eukaryota</taxon>
        <taxon>Fungi</taxon>
        <taxon>Dikarya</taxon>
        <taxon>Basidiomycota</taxon>
        <taxon>Agaricomycotina</taxon>
        <taxon>Agaricomycetes</taxon>
        <taxon>Agaricomycetidae</taxon>
        <taxon>Agaricales</taxon>
        <taxon>Marasmiineae</taxon>
        <taxon>Omphalotaceae</taxon>
        <taxon>Lentinula</taxon>
    </lineage>
</organism>
<dbReference type="Gene3D" id="2.130.10.10">
    <property type="entry name" value="YVTN repeat-like/Quinoprotein amine dehydrogenase"/>
    <property type="match status" value="2"/>
</dbReference>
<name>A0A9W9E1A3_9AGAR</name>
<dbReference type="InterPro" id="IPR036322">
    <property type="entry name" value="WD40_repeat_dom_sf"/>
</dbReference>
<dbReference type="SMART" id="SM00320">
    <property type="entry name" value="WD40"/>
    <property type="match status" value="3"/>
</dbReference>
<protein>
    <submittedName>
        <fullName evidence="2">WD40-repeat-containing domain protein</fullName>
    </submittedName>
</protein>